<dbReference type="Proteomes" id="UP000323011">
    <property type="component" value="Unassembled WGS sequence"/>
</dbReference>
<evidence type="ECO:0000313" key="9">
    <source>
        <dbReference type="Proteomes" id="UP000325113"/>
    </source>
</evidence>
<proteinExistence type="predicted"/>
<gene>
    <name evidence="5" type="ORF">FNF27_06957</name>
    <name evidence="4" type="ORF">FNF28_06562</name>
    <name evidence="2" type="ORF">FNF29_06907</name>
    <name evidence="3" type="ORF">FNF31_06887</name>
</gene>
<dbReference type="EMBL" id="VLTO01000070">
    <property type="protein sequence ID" value="KAA0169409.1"/>
    <property type="molecule type" value="Genomic_DNA"/>
</dbReference>
<sequence length="102" mass="11263">MAGASDRYNVNVSFSKNWDHLKSKFVGTGHPEMTRHELVTNHHRDSIASAVGHFDMLTYLSAGQNEAPGRVRFAMLDRMLQPCGPPPRADVEEAARRLGSTG</sequence>
<dbReference type="Proteomes" id="UP000324907">
    <property type="component" value="Unassembled WGS sequence"/>
</dbReference>
<dbReference type="GO" id="GO:0005686">
    <property type="term" value="C:U2 snRNP"/>
    <property type="evidence" value="ECO:0007669"/>
    <property type="project" value="TreeGrafter"/>
</dbReference>
<evidence type="ECO:0000313" key="5">
    <source>
        <dbReference type="EMBL" id="KAA0169409.1"/>
    </source>
</evidence>
<dbReference type="OMA" id="YDRFNIH"/>
<evidence type="ECO:0000313" key="6">
    <source>
        <dbReference type="Proteomes" id="UP000322899"/>
    </source>
</evidence>
<evidence type="ECO:0000313" key="3">
    <source>
        <dbReference type="EMBL" id="KAA0151153.1"/>
    </source>
</evidence>
<dbReference type="AlphaFoldDB" id="A0A5A8DW25"/>
<feature type="region of interest" description="Disordered" evidence="1">
    <location>
        <begin position="83"/>
        <end position="102"/>
    </location>
</feature>
<dbReference type="EMBL" id="VLTL01000170">
    <property type="protein sequence ID" value="KAA0156995.1"/>
    <property type="molecule type" value="Genomic_DNA"/>
</dbReference>
<keyword evidence="7" id="KW-1185">Reference proteome</keyword>
<evidence type="ECO:0000256" key="1">
    <source>
        <dbReference type="SAM" id="MobiDB-lite"/>
    </source>
</evidence>
<evidence type="ECO:0000313" key="2">
    <source>
        <dbReference type="EMBL" id="KAA0148112.1"/>
    </source>
</evidence>
<evidence type="ECO:0008006" key="10">
    <source>
        <dbReference type="Google" id="ProtNLM"/>
    </source>
</evidence>
<dbReference type="GO" id="GO:0000398">
    <property type="term" value="P:mRNA splicing, via spliceosome"/>
    <property type="evidence" value="ECO:0007669"/>
    <property type="project" value="TreeGrafter"/>
</dbReference>
<dbReference type="OrthoDB" id="274726at2759"/>
<protein>
    <recommendedName>
        <fullName evidence="10">Splicing factor subunit</fullName>
    </recommendedName>
</protein>
<dbReference type="Proteomes" id="UP000325113">
    <property type="component" value="Unassembled WGS sequence"/>
</dbReference>
<dbReference type="InterPro" id="IPR009846">
    <property type="entry name" value="SF3b5/RDS3-10"/>
</dbReference>
<organism evidence="5 6">
    <name type="scientific">Cafeteria roenbergensis</name>
    <name type="common">Marine flagellate</name>
    <dbReference type="NCBI Taxonomy" id="33653"/>
    <lineage>
        <taxon>Eukaryota</taxon>
        <taxon>Sar</taxon>
        <taxon>Stramenopiles</taxon>
        <taxon>Bigyra</taxon>
        <taxon>Opalozoa</taxon>
        <taxon>Bicosoecida</taxon>
        <taxon>Cafeteriaceae</taxon>
        <taxon>Cafeteria</taxon>
    </lineage>
</organism>
<accession>A0A5A8DW25</accession>
<dbReference type="Pfam" id="PF07189">
    <property type="entry name" value="SF3b10"/>
    <property type="match status" value="1"/>
</dbReference>
<dbReference type="PANTHER" id="PTHR20978:SF0">
    <property type="entry name" value="SPLICING FACTOR 3B SUBUNIT 5"/>
    <property type="match status" value="1"/>
</dbReference>
<evidence type="ECO:0000313" key="4">
    <source>
        <dbReference type="EMBL" id="KAA0156995.1"/>
    </source>
</evidence>
<dbReference type="EMBL" id="VLTN01000057">
    <property type="protein sequence ID" value="KAA0148112.1"/>
    <property type="molecule type" value="Genomic_DNA"/>
</dbReference>
<name>A0A5A8DW25_CAFRO</name>
<evidence type="ECO:0000313" key="8">
    <source>
        <dbReference type="Proteomes" id="UP000324907"/>
    </source>
</evidence>
<comment type="caution">
    <text evidence="5">The sequence shown here is derived from an EMBL/GenBank/DDBJ whole genome shotgun (WGS) entry which is preliminary data.</text>
</comment>
<dbReference type="EMBL" id="VLTM01000117">
    <property type="protein sequence ID" value="KAA0151153.1"/>
    <property type="molecule type" value="Genomic_DNA"/>
</dbReference>
<dbReference type="GO" id="GO:0071011">
    <property type="term" value="C:precatalytic spliceosome"/>
    <property type="evidence" value="ECO:0007669"/>
    <property type="project" value="TreeGrafter"/>
</dbReference>
<reference evidence="6 7" key="1">
    <citation type="submission" date="2019-07" db="EMBL/GenBank/DDBJ databases">
        <title>Genomes of Cafeteria roenbergensis.</title>
        <authorList>
            <person name="Fischer M.G."/>
            <person name="Hackl T."/>
            <person name="Roman M."/>
        </authorList>
    </citation>
    <scope>NUCLEOTIDE SEQUENCE [LARGE SCALE GENOMIC DNA]</scope>
    <source>
        <strain evidence="2 7">BVI</strain>
        <strain evidence="3 9">Cflag</strain>
        <strain evidence="5 6">E4-10P</strain>
        <strain evidence="4 8">RCC970-E3</strain>
    </source>
</reference>
<evidence type="ECO:0000313" key="7">
    <source>
        <dbReference type="Proteomes" id="UP000323011"/>
    </source>
</evidence>
<dbReference type="PANTHER" id="PTHR20978">
    <property type="entry name" value="SPLICING FACTOR 3B SUBUNIT 5"/>
    <property type="match status" value="1"/>
</dbReference>
<dbReference type="Proteomes" id="UP000322899">
    <property type="component" value="Unassembled WGS sequence"/>
</dbReference>